<comment type="caution">
    <text evidence="1">The sequence shown here is derived from an EMBL/GenBank/DDBJ whole genome shotgun (WGS) entry which is preliminary data.</text>
</comment>
<dbReference type="RefSeq" id="WP_020685467.1">
    <property type="nucleotide sequence ID" value="NZ_SSFD01000025.1"/>
</dbReference>
<accession>A0A5C7T866</accession>
<proteinExistence type="predicted"/>
<evidence type="ECO:0000313" key="1">
    <source>
        <dbReference type="EMBL" id="TXH91877.1"/>
    </source>
</evidence>
<organism evidence="1 2">
    <name type="scientific">Thauera aminoaromatica</name>
    <dbReference type="NCBI Taxonomy" id="164330"/>
    <lineage>
        <taxon>Bacteria</taxon>
        <taxon>Pseudomonadati</taxon>
        <taxon>Pseudomonadota</taxon>
        <taxon>Betaproteobacteria</taxon>
        <taxon>Rhodocyclales</taxon>
        <taxon>Zoogloeaceae</taxon>
        <taxon>Thauera</taxon>
    </lineage>
</organism>
<evidence type="ECO:0008006" key="3">
    <source>
        <dbReference type="Google" id="ProtNLM"/>
    </source>
</evidence>
<reference evidence="1 2" key="1">
    <citation type="submission" date="2018-09" db="EMBL/GenBank/DDBJ databases">
        <title>Metagenome Assembled Genomes from an Advanced Water Purification Facility.</title>
        <authorList>
            <person name="Stamps B.W."/>
            <person name="Spear J.R."/>
        </authorList>
    </citation>
    <scope>NUCLEOTIDE SEQUENCE [LARGE SCALE GENOMIC DNA]</scope>
    <source>
        <strain evidence="1">Bin_27_1</strain>
    </source>
</reference>
<sequence>MSLTYLTTDELAGLIKYDPRTIRERLKDSVLIEGTHYIRPFGGRKILYIWEHIERDMGLTSSVSSFAIPMANGGVCHG</sequence>
<dbReference type="AlphaFoldDB" id="A0A5C7T866"/>
<dbReference type="EMBL" id="SSFD01000025">
    <property type="protein sequence ID" value="TXH91877.1"/>
    <property type="molecule type" value="Genomic_DNA"/>
</dbReference>
<protein>
    <recommendedName>
        <fullName evidence="3">DNA-binding protein</fullName>
    </recommendedName>
</protein>
<gene>
    <name evidence="1" type="ORF">E6Q80_01575</name>
</gene>
<evidence type="ECO:0000313" key="2">
    <source>
        <dbReference type="Proteomes" id="UP000321192"/>
    </source>
</evidence>
<dbReference type="Proteomes" id="UP000321192">
    <property type="component" value="Unassembled WGS sequence"/>
</dbReference>
<name>A0A5C7T866_THASP</name>